<organism evidence="2 3">
    <name type="scientific">Legionella oakridgensis ATCC 33761 = DSM 21215</name>
    <dbReference type="NCBI Taxonomy" id="1268635"/>
    <lineage>
        <taxon>Bacteria</taxon>
        <taxon>Pseudomonadati</taxon>
        <taxon>Pseudomonadota</taxon>
        <taxon>Gammaproteobacteria</taxon>
        <taxon>Legionellales</taxon>
        <taxon>Legionellaceae</taxon>
        <taxon>Legionella</taxon>
    </lineage>
</organism>
<evidence type="ECO:0000256" key="1">
    <source>
        <dbReference type="SAM" id="Phobius"/>
    </source>
</evidence>
<dbReference type="Proteomes" id="UP000018838">
    <property type="component" value="Chromosome"/>
</dbReference>
<evidence type="ECO:0000313" key="3">
    <source>
        <dbReference type="Proteomes" id="UP000018838"/>
    </source>
</evidence>
<name>W0BID8_9GAMM</name>
<keyword evidence="1" id="KW-0472">Membrane</keyword>
<keyword evidence="3" id="KW-1185">Reference proteome</keyword>
<dbReference type="STRING" id="1268635.Loa_02943"/>
<dbReference type="HOGENOM" id="CLU_3397193_0_0_6"/>
<feature type="transmembrane region" description="Helical" evidence="1">
    <location>
        <begin position="6"/>
        <end position="29"/>
    </location>
</feature>
<dbReference type="AlphaFoldDB" id="W0BID8"/>
<gene>
    <name evidence="2" type="ORF">Loa_02943</name>
</gene>
<sequence length="31" mass="3354">MGVATMYSLPGVIAEVAVMVYSLSFQFLLCI</sequence>
<dbReference type="KEGG" id="lok:Loa_02943"/>
<evidence type="ECO:0000313" key="2">
    <source>
        <dbReference type="EMBL" id="AHE68471.1"/>
    </source>
</evidence>
<reference evidence="2 3" key="1">
    <citation type="journal article" date="2013" name="Int. J. Med. Microbiol.">
        <title>Legionella oakridgensis ATCC 33761 genome sequence and phenotypic characterization reveals its replication capacity in amoebae.</title>
        <authorList>
            <person name="Brzuszkiewicz E."/>
            <person name="Schulz T."/>
            <person name="Rydzewski K."/>
            <person name="Daniel R."/>
            <person name="Gillmaier N."/>
            <person name="Dittmann C."/>
            <person name="Holland G."/>
            <person name="Schunder E."/>
            <person name="Lautner M."/>
            <person name="Eisenreich W."/>
            <person name="Luck C."/>
            <person name="Heuner K."/>
        </authorList>
    </citation>
    <scope>NUCLEOTIDE SEQUENCE [LARGE SCALE GENOMIC DNA]</scope>
    <source>
        <strain>OR-10</strain>
        <strain evidence="3">ATCC 33761</strain>
    </source>
</reference>
<keyword evidence="1" id="KW-1133">Transmembrane helix</keyword>
<proteinExistence type="predicted"/>
<accession>W0BID8</accession>
<dbReference type="EMBL" id="CP004006">
    <property type="protein sequence ID" value="AHE68471.1"/>
    <property type="molecule type" value="Genomic_DNA"/>
</dbReference>
<protein>
    <submittedName>
        <fullName evidence="2">Uncharacterized protein</fullName>
    </submittedName>
</protein>
<keyword evidence="1" id="KW-0812">Transmembrane</keyword>